<keyword evidence="2" id="KW-0238">DNA-binding</keyword>
<dbReference type="EMBL" id="CP046072">
    <property type="protein sequence ID" value="QSZ41086.1"/>
    <property type="molecule type" value="Genomic_DNA"/>
</dbReference>
<dbReference type="PROSITE" id="PS51118">
    <property type="entry name" value="HTH_HXLR"/>
    <property type="match status" value="1"/>
</dbReference>
<gene>
    <name evidence="5" type="ORF">GJV85_02790</name>
</gene>
<protein>
    <submittedName>
        <fullName evidence="5">Transcriptional regulator</fullName>
    </submittedName>
</protein>
<evidence type="ECO:0000256" key="3">
    <source>
        <dbReference type="ARBA" id="ARBA00023163"/>
    </source>
</evidence>
<feature type="domain" description="HTH hxlR-type" evidence="4">
    <location>
        <begin position="13"/>
        <end position="111"/>
    </location>
</feature>
<dbReference type="RefSeq" id="WP_207562358.1">
    <property type="nucleotide sequence ID" value="NZ_CP046072.1"/>
</dbReference>
<dbReference type="Pfam" id="PF01638">
    <property type="entry name" value="HxlR"/>
    <property type="match status" value="1"/>
</dbReference>
<evidence type="ECO:0000256" key="1">
    <source>
        <dbReference type="ARBA" id="ARBA00023015"/>
    </source>
</evidence>
<keyword evidence="1" id="KW-0805">Transcription regulation</keyword>
<evidence type="ECO:0000259" key="4">
    <source>
        <dbReference type="PROSITE" id="PS51118"/>
    </source>
</evidence>
<dbReference type="InterPro" id="IPR002577">
    <property type="entry name" value="HTH_HxlR"/>
</dbReference>
<reference evidence="5" key="1">
    <citation type="submission" date="2019-11" db="EMBL/GenBank/DDBJ databases">
        <authorList>
            <person name="Kojima H."/>
        </authorList>
    </citation>
    <scope>NUCLEOTIDE SEQUENCE</scope>
    <source>
        <strain evidence="5">H1576</strain>
    </source>
</reference>
<dbReference type="PANTHER" id="PTHR33204:SF29">
    <property type="entry name" value="TRANSCRIPTIONAL REGULATOR"/>
    <property type="match status" value="1"/>
</dbReference>
<keyword evidence="3" id="KW-0804">Transcription</keyword>
<dbReference type="KEGG" id="saqt:GJV85_02790"/>
<dbReference type="AlphaFoldDB" id="A0A975AYS9"/>
<organism evidence="5 6">
    <name type="scientific">Sulfurimonas aquatica</name>
    <dbReference type="NCBI Taxonomy" id="2672570"/>
    <lineage>
        <taxon>Bacteria</taxon>
        <taxon>Pseudomonadati</taxon>
        <taxon>Campylobacterota</taxon>
        <taxon>Epsilonproteobacteria</taxon>
        <taxon>Campylobacterales</taxon>
        <taxon>Sulfurimonadaceae</taxon>
        <taxon>Sulfurimonas</taxon>
    </lineage>
</organism>
<reference evidence="5" key="2">
    <citation type="submission" date="2021-04" db="EMBL/GenBank/DDBJ databases">
        <title>Isolation and characterization of a novel species of the genus Sulfurimonas.</title>
        <authorList>
            <person name="Fukui M."/>
        </authorList>
    </citation>
    <scope>NUCLEOTIDE SEQUENCE</scope>
    <source>
        <strain evidence="5">H1576</strain>
    </source>
</reference>
<evidence type="ECO:0000313" key="6">
    <source>
        <dbReference type="Proteomes" id="UP000671852"/>
    </source>
</evidence>
<proteinExistence type="predicted"/>
<dbReference type="PANTHER" id="PTHR33204">
    <property type="entry name" value="TRANSCRIPTIONAL REGULATOR, MARR FAMILY"/>
    <property type="match status" value="1"/>
</dbReference>
<name>A0A975AYS9_9BACT</name>
<dbReference type="InterPro" id="IPR036388">
    <property type="entry name" value="WH-like_DNA-bd_sf"/>
</dbReference>
<dbReference type="Proteomes" id="UP000671852">
    <property type="component" value="Chromosome"/>
</dbReference>
<accession>A0A975AYS9</accession>
<sequence>MSKITCKGKEYNCAFEYTLELISGKWKGLVLWHLQDKTLRYGEIKKVLGNITQKMLTQTLRTLEEDQLITRKVYPVVPPKVEYTITDRGLKLIPIFEQLIEWGSDVATLEGAEFQ</sequence>
<dbReference type="SUPFAM" id="SSF46785">
    <property type="entry name" value="Winged helix' DNA-binding domain"/>
    <property type="match status" value="1"/>
</dbReference>
<keyword evidence="6" id="KW-1185">Reference proteome</keyword>
<dbReference type="GO" id="GO:0003677">
    <property type="term" value="F:DNA binding"/>
    <property type="evidence" value="ECO:0007669"/>
    <property type="project" value="UniProtKB-KW"/>
</dbReference>
<dbReference type="Gene3D" id="1.10.10.10">
    <property type="entry name" value="Winged helix-like DNA-binding domain superfamily/Winged helix DNA-binding domain"/>
    <property type="match status" value="1"/>
</dbReference>
<dbReference type="InterPro" id="IPR036390">
    <property type="entry name" value="WH_DNA-bd_sf"/>
</dbReference>
<evidence type="ECO:0000313" key="5">
    <source>
        <dbReference type="EMBL" id="QSZ41086.1"/>
    </source>
</evidence>
<evidence type="ECO:0000256" key="2">
    <source>
        <dbReference type="ARBA" id="ARBA00023125"/>
    </source>
</evidence>